<evidence type="ECO:0000256" key="1">
    <source>
        <dbReference type="SAM" id="Phobius"/>
    </source>
</evidence>
<reference evidence="2 3" key="1">
    <citation type="submission" date="2018-12" db="EMBL/GenBank/DDBJ databases">
        <authorList>
            <consortium name="Pathogen Informatics"/>
        </authorList>
    </citation>
    <scope>NUCLEOTIDE SEQUENCE [LARGE SCALE GENOMIC DNA]</scope>
    <source>
        <strain evidence="2 3">NCTC12227</strain>
    </source>
</reference>
<evidence type="ECO:0000313" key="2">
    <source>
        <dbReference type="EMBL" id="VEJ20584.1"/>
    </source>
</evidence>
<dbReference type="KEGG" id="nani:NCTC12227_00291"/>
<keyword evidence="3" id="KW-1185">Reference proteome</keyword>
<evidence type="ECO:0000313" key="3">
    <source>
        <dbReference type="Proteomes" id="UP000268229"/>
    </source>
</evidence>
<gene>
    <name evidence="2" type="ORF">NCTC12227_00291</name>
</gene>
<keyword evidence="1" id="KW-0472">Membrane</keyword>
<accession>A0A3S4YGD5</accession>
<dbReference type="AlphaFoldDB" id="A0A3S4YGD5"/>
<feature type="transmembrane region" description="Helical" evidence="1">
    <location>
        <begin position="6"/>
        <end position="25"/>
    </location>
</feature>
<organism evidence="2 3">
    <name type="scientific">Neisseria animaloris</name>
    <dbReference type="NCBI Taxonomy" id="326522"/>
    <lineage>
        <taxon>Bacteria</taxon>
        <taxon>Pseudomonadati</taxon>
        <taxon>Pseudomonadota</taxon>
        <taxon>Betaproteobacteria</taxon>
        <taxon>Neisseriales</taxon>
        <taxon>Neisseriaceae</taxon>
        <taxon>Neisseria</taxon>
    </lineage>
</organism>
<keyword evidence="1" id="KW-0812">Transmembrane</keyword>
<protein>
    <submittedName>
        <fullName evidence="2">Uncharacterized protein</fullName>
    </submittedName>
</protein>
<sequence length="30" mass="3347">MSMFFLNIIILISCISVLTLGALWLSGQDF</sequence>
<dbReference type="Proteomes" id="UP000268229">
    <property type="component" value="Chromosome"/>
</dbReference>
<name>A0A3S4YGD5_9NEIS</name>
<proteinExistence type="predicted"/>
<dbReference type="EMBL" id="LR134516">
    <property type="protein sequence ID" value="VEJ20584.1"/>
    <property type="molecule type" value="Genomic_DNA"/>
</dbReference>
<keyword evidence="1" id="KW-1133">Transmembrane helix</keyword>